<comment type="caution">
    <text evidence="1">The sequence shown here is derived from an EMBL/GenBank/DDBJ whole genome shotgun (WGS) entry which is preliminary data.</text>
</comment>
<proteinExistence type="predicted"/>
<organism evidence="1 2">
    <name type="scientific">Stenomitos frigidus AS-A4</name>
    <dbReference type="NCBI Taxonomy" id="2933935"/>
    <lineage>
        <taxon>Bacteria</taxon>
        <taxon>Bacillati</taxon>
        <taxon>Cyanobacteriota</taxon>
        <taxon>Cyanophyceae</taxon>
        <taxon>Leptolyngbyales</taxon>
        <taxon>Leptolyngbyaceae</taxon>
        <taxon>Stenomitos</taxon>
    </lineage>
</organism>
<dbReference type="EMBL" id="JAMPLM010000089">
    <property type="protein sequence ID" value="MEP1062774.1"/>
    <property type="molecule type" value="Genomic_DNA"/>
</dbReference>
<dbReference type="Proteomes" id="UP001476950">
    <property type="component" value="Unassembled WGS sequence"/>
</dbReference>
<gene>
    <name evidence="1" type="ORF">NDI38_30830</name>
</gene>
<reference evidence="1 2" key="1">
    <citation type="submission" date="2022-04" db="EMBL/GenBank/DDBJ databases">
        <title>Positive selection, recombination, and allopatry shape intraspecific diversity of widespread and dominant cyanobacteria.</title>
        <authorList>
            <person name="Wei J."/>
            <person name="Shu W."/>
            <person name="Hu C."/>
        </authorList>
    </citation>
    <scope>NUCLEOTIDE SEQUENCE [LARGE SCALE GENOMIC DNA]</scope>
    <source>
        <strain evidence="1 2">AS-A4</strain>
    </source>
</reference>
<name>A0ABV0KWZ3_9CYAN</name>
<sequence length="75" mass="8025">MVKNMSGVLSSTRRDRPFPIHRAIAFLVVPSSASPHPAASLPCSPLSFATQTIPKDPLVDLILTVLCNINTLGQD</sequence>
<evidence type="ECO:0000313" key="2">
    <source>
        <dbReference type="Proteomes" id="UP001476950"/>
    </source>
</evidence>
<keyword evidence="2" id="KW-1185">Reference proteome</keyword>
<evidence type="ECO:0000313" key="1">
    <source>
        <dbReference type="EMBL" id="MEP1062774.1"/>
    </source>
</evidence>
<accession>A0ABV0KWZ3</accession>
<protein>
    <submittedName>
        <fullName evidence="1">Uncharacterized protein</fullName>
    </submittedName>
</protein>
<dbReference type="RefSeq" id="WP_190455719.1">
    <property type="nucleotide sequence ID" value="NZ_JAMPLM010000089.1"/>
</dbReference>